<accession>Q2JA83</accession>
<gene>
    <name evidence="2" type="ordered locus">Francci3_2442</name>
</gene>
<dbReference type="Gene3D" id="3.40.50.300">
    <property type="entry name" value="P-loop containing nucleotide triphosphate hydrolases"/>
    <property type="match status" value="1"/>
</dbReference>
<feature type="region of interest" description="Disordered" evidence="1">
    <location>
        <begin position="25"/>
        <end position="66"/>
    </location>
</feature>
<dbReference type="Proteomes" id="UP000001937">
    <property type="component" value="Chromosome"/>
</dbReference>
<dbReference type="eggNOG" id="COG1783">
    <property type="taxonomic scope" value="Bacteria"/>
</dbReference>
<dbReference type="HOGENOM" id="CLU_1649640_0_0_11"/>
<keyword evidence="3" id="KW-1185">Reference proteome</keyword>
<dbReference type="InterPro" id="IPR027417">
    <property type="entry name" value="P-loop_NTPase"/>
</dbReference>
<protein>
    <submittedName>
        <fullName evidence="2">Uncharacterized protein</fullName>
    </submittedName>
</protein>
<feature type="compositionally biased region" description="Low complexity" evidence="1">
    <location>
        <begin position="40"/>
        <end position="54"/>
    </location>
</feature>
<dbReference type="KEGG" id="fra:Francci3_2442"/>
<dbReference type="EMBL" id="CP000249">
    <property type="protein sequence ID" value="ABD11809.1"/>
    <property type="molecule type" value="Genomic_DNA"/>
</dbReference>
<sequence>MLRPQLRELDSQTAVLHQHIRQRLTTSNAANTRLDNRHAPQQTIPTSEPSPTETIRPHPAPAATANVDQLNGTSDYVRSTVATILGQTVHIVGASDSRSEGRIRGLTAKTVLYDEITLSPEPMFQQTLARLSLPYSRLIGSTNPDSPAHWLRKKIPATCR</sequence>
<reference evidence="2 3" key="1">
    <citation type="journal article" date="2007" name="Genome Res.">
        <title>Genome characteristics of facultatively symbiotic Frankia sp. strains reflect host range and host plant biogeography.</title>
        <authorList>
            <person name="Normand P."/>
            <person name="Lapierre P."/>
            <person name="Tisa L.S."/>
            <person name="Gogarten J.P."/>
            <person name="Alloisio N."/>
            <person name="Bagnarol E."/>
            <person name="Bassi C.A."/>
            <person name="Berry A.M."/>
            <person name="Bickhart D.M."/>
            <person name="Choisne N."/>
            <person name="Couloux A."/>
            <person name="Cournoyer B."/>
            <person name="Cruveiller S."/>
            <person name="Daubin V."/>
            <person name="Demange N."/>
            <person name="Francino M.P."/>
            <person name="Goltsman E."/>
            <person name="Huang Y."/>
            <person name="Kopp O.R."/>
            <person name="Labarre L."/>
            <person name="Lapidus A."/>
            <person name="Lavire C."/>
            <person name="Marechal J."/>
            <person name="Martinez M."/>
            <person name="Mastronunzio J.E."/>
            <person name="Mullin B.C."/>
            <person name="Niemann J."/>
            <person name="Pujic P."/>
            <person name="Rawnsley T."/>
            <person name="Rouy Z."/>
            <person name="Schenowitz C."/>
            <person name="Sellstedt A."/>
            <person name="Tavares F."/>
            <person name="Tomkins J.P."/>
            <person name="Vallenet D."/>
            <person name="Valverde C."/>
            <person name="Wall L.G."/>
            <person name="Wang Y."/>
            <person name="Medigue C."/>
            <person name="Benson D.R."/>
        </authorList>
    </citation>
    <scope>NUCLEOTIDE SEQUENCE [LARGE SCALE GENOMIC DNA]</scope>
    <source>
        <strain evidence="3">DSM 45818 / CECT 9043 / CcI3</strain>
    </source>
</reference>
<evidence type="ECO:0000256" key="1">
    <source>
        <dbReference type="SAM" id="MobiDB-lite"/>
    </source>
</evidence>
<evidence type="ECO:0000313" key="3">
    <source>
        <dbReference type="Proteomes" id="UP000001937"/>
    </source>
</evidence>
<organism evidence="2 3">
    <name type="scientific">Frankia casuarinae (strain DSM 45818 / CECT 9043 / HFP020203 / CcI3)</name>
    <dbReference type="NCBI Taxonomy" id="106370"/>
    <lineage>
        <taxon>Bacteria</taxon>
        <taxon>Bacillati</taxon>
        <taxon>Actinomycetota</taxon>
        <taxon>Actinomycetes</taxon>
        <taxon>Frankiales</taxon>
        <taxon>Frankiaceae</taxon>
        <taxon>Frankia</taxon>
    </lineage>
</organism>
<evidence type="ECO:0000313" key="2">
    <source>
        <dbReference type="EMBL" id="ABD11809.1"/>
    </source>
</evidence>
<name>Q2JA83_FRACC</name>
<dbReference type="AlphaFoldDB" id="Q2JA83"/>
<proteinExistence type="predicted"/>